<evidence type="ECO:0000313" key="3">
    <source>
        <dbReference type="EMBL" id="CAH1441737.1"/>
    </source>
</evidence>
<sequence>MAACESPQPIFDTFNDTHEFNDQWAQKHECTQGFGVMINHSKSRIPGDLKRSRIRREIPPPISSIGRHVCFESYRFNGRLILREVRIQNQELLHAYREDGRLKLQFVQYDDDVEVERENGQNVGYEVEVDDVIGKSEIREEPL</sequence>
<dbReference type="PANTHER" id="PTHR33155">
    <property type="entry name" value="FANTASTIC FOUR-LIKE PROTEIN (DUF3049)"/>
    <property type="match status" value="1"/>
</dbReference>
<protein>
    <recommendedName>
        <fullName evidence="2">FAF domain-containing protein</fullName>
    </recommendedName>
</protein>
<gene>
    <name evidence="3" type="ORF">LVIROSA_LOCUS27776</name>
</gene>
<dbReference type="AlphaFoldDB" id="A0AAU9NVC6"/>
<dbReference type="InterPro" id="IPR021410">
    <property type="entry name" value="FAF"/>
</dbReference>
<dbReference type="PANTHER" id="PTHR33155:SF9">
    <property type="entry name" value="FANTASTIC FOUR-LIKE PROTEIN (DUF3049)"/>
    <property type="match status" value="1"/>
</dbReference>
<proteinExistence type="inferred from homology"/>
<comment type="similarity">
    <text evidence="1">Belongs to the fantastic four family.</text>
</comment>
<feature type="domain" description="FAF" evidence="2">
    <location>
        <begin position="59"/>
        <end position="106"/>
    </location>
</feature>
<dbReference type="InterPro" id="IPR046431">
    <property type="entry name" value="FAF_dom"/>
</dbReference>
<name>A0AAU9NVC6_9ASTR</name>
<dbReference type="Proteomes" id="UP001157418">
    <property type="component" value="Unassembled WGS sequence"/>
</dbReference>
<organism evidence="3 4">
    <name type="scientific">Lactuca virosa</name>
    <dbReference type="NCBI Taxonomy" id="75947"/>
    <lineage>
        <taxon>Eukaryota</taxon>
        <taxon>Viridiplantae</taxon>
        <taxon>Streptophyta</taxon>
        <taxon>Embryophyta</taxon>
        <taxon>Tracheophyta</taxon>
        <taxon>Spermatophyta</taxon>
        <taxon>Magnoliopsida</taxon>
        <taxon>eudicotyledons</taxon>
        <taxon>Gunneridae</taxon>
        <taxon>Pentapetalae</taxon>
        <taxon>asterids</taxon>
        <taxon>campanulids</taxon>
        <taxon>Asterales</taxon>
        <taxon>Asteraceae</taxon>
        <taxon>Cichorioideae</taxon>
        <taxon>Cichorieae</taxon>
        <taxon>Lactucinae</taxon>
        <taxon>Lactuca</taxon>
    </lineage>
</organism>
<accession>A0AAU9NVC6</accession>
<evidence type="ECO:0000256" key="1">
    <source>
        <dbReference type="ARBA" id="ARBA00008690"/>
    </source>
</evidence>
<evidence type="ECO:0000259" key="2">
    <source>
        <dbReference type="Pfam" id="PF11250"/>
    </source>
</evidence>
<dbReference type="EMBL" id="CAKMRJ010005412">
    <property type="protein sequence ID" value="CAH1441737.1"/>
    <property type="molecule type" value="Genomic_DNA"/>
</dbReference>
<evidence type="ECO:0000313" key="4">
    <source>
        <dbReference type="Proteomes" id="UP001157418"/>
    </source>
</evidence>
<reference evidence="3 4" key="1">
    <citation type="submission" date="2022-01" db="EMBL/GenBank/DDBJ databases">
        <authorList>
            <person name="Xiong W."/>
            <person name="Schranz E."/>
        </authorList>
    </citation>
    <scope>NUCLEOTIDE SEQUENCE [LARGE SCALE GENOMIC DNA]</scope>
</reference>
<comment type="caution">
    <text evidence="3">The sequence shown here is derived from an EMBL/GenBank/DDBJ whole genome shotgun (WGS) entry which is preliminary data.</text>
</comment>
<dbReference type="Pfam" id="PF11250">
    <property type="entry name" value="FAF"/>
    <property type="match status" value="1"/>
</dbReference>
<keyword evidence="4" id="KW-1185">Reference proteome</keyword>